<dbReference type="EMBL" id="BAAARA010000001">
    <property type="protein sequence ID" value="GAA2332963.1"/>
    <property type="molecule type" value="Genomic_DNA"/>
</dbReference>
<accession>A0ABN3FLH6</accession>
<keyword evidence="2" id="KW-0472">Membrane</keyword>
<evidence type="ECO:0000256" key="2">
    <source>
        <dbReference type="SAM" id="Phobius"/>
    </source>
</evidence>
<keyword evidence="2" id="KW-0812">Transmembrane</keyword>
<dbReference type="InterPro" id="IPR000620">
    <property type="entry name" value="EamA_dom"/>
</dbReference>
<name>A0ABN3FLH6_9PSEU</name>
<reference evidence="4 5" key="1">
    <citation type="journal article" date="2019" name="Int. J. Syst. Evol. Microbiol.">
        <title>The Global Catalogue of Microorganisms (GCM) 10K type strain sequencing project: providing services to taxonomists for standard genome sequencing and annotation.</title>
        <authorList>
            <consortium name="The Broad Institute Genomics Platform"/>
            <consortium name="The Broad Institute Genome Sequencing Center for Infectious Disease"/>
            <person name="Wu L."/>
            <person name="Ma J."/>
        </authorList>
    </citation>
    <scope>NUCLEOTIDE SEQUENCE [LARGE SCALE GENOMIC DNA]</scope>
    <source>
        <strain evidence="4 5">JCM 16221</strain>
    </source>
</reference>
<gene>
    <name evidence="4" type="ORF">GCM10009854_05460</name>
</gene>
<evidence type="ECO:0000313" key="4">
    <source>
        <dbReference type="EMBL" id="GAA2332963.1"/>
    </source>
</evidence>
<dbReference type="InterPro" id="IPR052756">
    <property type="entry name" value="Alkyne_AA_exporter"/>
</dbReference>
<feature type="transmembrane region" description="Helical" evidence="2">
    <location>
        <begin position="139"/>
        <end position="157"/>
    </location>
</feature>
<feature type="transmembrane region" description="Helical" evidence="2">
    <location>
        <begin position="163"/>
        <end position="182"/>
    </location>
</feature>
<feature type="transmembrane region" description="Helical" evidence="2">
    <location>
        <begin position="194"/>
        <end position="213"/>
    </location>
</feature>
<dbReference type="InterPro" id="IPR037185">
    <property type="entry name" value="EmrE-like"/>
</dbReference>
<dbReference type="PANTHER" id="PTHR12715">
    <property type="entry name" value="TRANSPORTER, DRUG/METABOLITE EXPORTER FAMILY"/>
    <property type="match status" value="1"/>
</dbReference>
<feature type="transmembrane region" description="Helical" evidence="2">
    <location>
        <begin position="225"/>
        <end position="247"/>
    </location>
</feature>
<feature type="domain" description="EamA" evidence="3">
    <location>
        <begin position="164"/>
        <end position="298"/>
    </location>
</feature>
<feature type="transmembrane region" description="Helical" evidence="2">
    <location>
        <begin position="21"/>
        <end position="43"/>
    </location>
</feature>
<feature type="transmembrane region" description="Helical" evidence="2">
    <location>
        <begin position="81"/>
        <end position="100"/>
    </location>
</feature>
<dbReference type="Pfam" id="PF00892">
    <property type="entry name" value="EamA"/>
    <property type="match status" value="2"/>
</dbReference>
<dbReference type="Proteomes" id="UP001501218">
    <property type="component" value="Unassembled WGS sequence"/>
</dbReference>
<keyword evidence="5" id="KW-1185">Reference proteome</keyword>
<feature type="domain" description="EamA" evidence="3">
    <location>
        <begin position="22"/>
        <end position="154"/>
    </location>
</feature>
<sequence length="304" mass="31359">MGTVTPRTDVRPALVTESRKAAAAAAFTMLLWSSSFVAIRALGDTFSPATMALLRLAVAAAVLSPFVLARRGRPVRLSRTAFGLIAAYGVLWLGAYTVALNAGELHVDAGTAALLVNVAPLLVAFGAGFFLSEGFPKPLLIGAAVSFGGVALISAGSSGSSDWIGVVLCLLAAFLYAAGVLIQKLAMRHTSDGLVITWLGCVVATIALLPWLPPLITELSTAAPAHILAVIYLGIAPTALGFSTWAYALRRTDAGKLSTSSYAVPALSVLLSFLLLGEIPSIYGIVGGTVCLIGVALSRRRPKA</sequence>
<dbReference type="SUPFAM" id="SSF103481">
    <property type="entry name" value="Multidrug resistance efflux transporter EmrE"/>
    <property type="match status" value="2"/>
</dbReference>
<comment type="caution">
    <text evidence="4">The sequence shown here is derived from an EMBL/GenBank/DDBJ whole genome shotgun (WGS) entry which is preliminary data.</text>
</comment>
<evidence type="ECO:0000256" key="1">
    <source>
        <dbReference type="ARBA" id="ARBA00007362"/>
    </source>
</evidence>
<feature type="transmembrane region" description="Helical" evidence="2">
    <location>
        <begin position="282"/>
        <end position="298"/>
    </location>
</feature>
<evidence type="ECO:0000259" key="3">
    <source>
        <dbReference type="Pfam" id="PF00892"/>
    </source>
</evidence>
<feature type="transmembrane region" description="Helical" evidence="2">
    <location>
        <begin position="259"/>
        <end position="276"/>
    </location>
</feature>
<evidence type="ECO:0000313" key="5">
    <source>
        <dbReference type="Proteomes" id="UP001501218"/>
    </source>
</evidence>
<comment type="similarity">
    <text evidence="1">Belongs to the EamA transporter family.</text>
</comment>
<dbReference type="RefSeq" id="WP_425564526.1">
    <property type="nucleotide sequence ID" value="NZ_BAAARA010000001.1"/>
</dbReference>
<protein>
    <submittedName>
        <fullName evidence="4">DMT family transporter</fullName>
    </submittedName>
</protein>
<keyword evidence="2" id="KW-1133">Transmembrane helix</keyword>
<feature type="transmembrane region" description="Helical" evidence="2">
    <location>
        <begin position="112"/>
        <end position="132"/>
    </location>
</feature>
<proteinExistence type="inferred from homology"/>
<feature type="transmembrane region" description="Helical" evidence="2">
    <location>
        <begin position="49"/>
        <end position="69"/>
    </location>
</feature>
<organism evidence="4 5">
    <name type="scientific">Saccharopolyspora halophila</name>
    <dbReference type="NCBI Taxonomy" id="405551"/>
    <lineage>
        <taxon>Bacteria</taxon>
        <taxon>Bacillati</taxon>
        <taxon>Actinomycetota</taxon>
        <taxon>Actinomycetes</taxon>
        <taxon>Pseudonocardiales</taxon>
        <taxon>Pseudonocardiaceae</taxon>
        <taxon>Saccharopolyspora</taxon>
    </lineage>
</organism>
<dbReference type="PANTHER" id="PTHR12715:SF4">
    <property type="entry name" value="EAMA DOMAIN-CONTAINING PROTEIN"/>
    <property type="match status" value="1"/>
</dbReference>